<evidence type="ECO:0000313" key="2">
    <source>
        <dbReference type="Proteomes" id="UP001055879"/>
    </source>
</evidence>
<comment type="caution">
    <text evidence="1">The sequence shown here is derived from an EMBL/GenBank/DDBJ whole genome shotgun (WGS) entry which is preliminary data.</text>
</comment>
<protein>
    <submittedName>
        <fullName evidence="1">Uncharacterized protein</fullName>
    </submittedName>
</protein>
<organism evidence="1 2">
    <name type="scientific">Arctium lappa</name>
    <name type="common">Greater burdock</name>
    <name type="synonym">Lappa major</name>
    <dbReference type="NCBI Taxonomy" id="4217"/>
    <lineage>
        <taxon>Eukaryota</taxon>
        <taxon>Viridiplantae</taxon>
        <taxon>Streptophyta</taxon>
        <taxon>Embryophyta</taxon>
        <taxon>Tracheophyta</taxon>
        <taxon>Spermatophyta</taxon>
        <taxon>Magnoliopsida</taxon>
        <taxon>eudicotyledons</taxon>
        <taxon>Gunneridae</taxon>
        <taxon>Pentapetalae</taxon>
        <taxon>asterids</taxon>
        <taxon>campanulids</taxon>
        <taxon>Asterales</taxon>
        <taxon>Asteraceae</taxon>
        <taxon>Carduoideae</taxon>
        <taxon>Cardueae</taxon>
        <taxon>Arctiinae</taxon>
        <taxon>Arctium</taxon>
    </lineage>
</organism>
<gene>
    <name evidence="1" type="ORF">L6452_20816</name>
</gene>
<proteinExistence type="predicted"/>
<reference evidence="2" key="1">
    <citation type="journal article" date="2022" name="Mol. Ecol. Resour.">
        <title>The genomes of chicory, endive, great burdock and yacon provide insights into Asteraceae palaeo-polyploidization history and plant inulin production.</title>
        <authorList>
            <person name="Fan W."/>
            <person name="Wang S."/>
            <person name="Wang H."/>
            <person name="Wang A."/>
            <person name="Jiang F."/>
            <person name="Liu H."/>
            <person name="Zhao H."/>
            <person name="Xu D."/>
            <person name="Zhang Y."/>
        </authorList>
    </citation>
    <scope>NUCLEOTIDE SEQUENCE [LARGE SCALE GENOMIC DNA]</scope>
    <source>
        <strain evidence="2">cv. Niubang</strain>
    </source>
</reference>
<name>A0ACB9BD80_ARCLA</name>
<reference evidence="1 2" key="2">
    <citation type="journal article" date="2022" name="Mol. Ecol. Resour.">
        <title>The genomes of chicory, endive, great burdock and yacon provide insights into Asteraceae paleo-polyploidization history and plant inulin production.</title>
        <authorList>
            <person name="Fan W."/>
            <person name="Wang S."/>
            <person name="Wang H."/>
            <person name="Wang A."/>
            <person name="Jiang F."/>
            <person name="Liu H."/>
            <person name="Zhao H."/>
            <person name="Xu D."/>
            <person name="Zhang Y."/>
        </authorList>
    </citation>
    <scope>NUCLEOTIDE SEQUENCE [LARGE SCALE GENOMIC DNA]</scope>
    <source>
        <strain evidence="2">cv. Niubang</strain>
    </source>
</reference>
<dbReference type="EMBL" id="CM042052">
    <property type="protein sequence ID" value="KAI3719910.1"/>
    <property type="molecule type" value="Genomic_DNA"/>
</dbReference>
<evidence type="ECO:0000313" key="1">
    <source>
        <dbReference type="EMBL" id="KAI3719910.1"/>
    </source>
</evidence>
<sequence>MASGSSSSSSMFFGTIAADHIDLVMNPQQDSNFVLPTSLTPAQLHHHLVAPNLQLHGRVHNLPFKLKTRTRRGAVQRKVYLCPEPTCAHHNRSHALGDFGGLKKHYLRKHSNQKKHECNSCSKKYAVETDLKAHLKICGKKKYNCSCGAPFSRRSHFAFHQAFCDEEEHEETTNHPPTSDVGNNSDGSTSNNNRSILISSTTSDLPTFDMGNNNNNNSPSNNSVIGSTTPHLGPQISYIHSPFNSYPFIAPNQSQLSHFGTDQERLMTAGPSFGLNLHENTPAFFSPSSTQQNQFLGNFDIGFYTNLLMNNNVDLNKINFMGEGGIYGSEEGGSKSFSGRGDDEGLYSNPEGLGF</sequence>
<dbReference type="Proteomes" id="UP001055879">
    <property type="component" value="Linkage Group LG06"/>
</dbReference>
<keyword evidence="2" id="KW-1185">Reference proteome</keyword>
<accession>A0ACB9BD80</accession>